<organism evidence="7 8">
    <name type="scientific">Phyllobacterium salinisoli</name>
    <dbReference type="NCBI Taxonomy" id="1899321"/>
    <lineage>
        <taxon>Bacteria</taxon>
        <taxon>Pseudomonadati</taxon>
        <taxon>Pseudomonadota</taxon>
        <taxon>Alphaproteobacteria</taxon>
        <taxon>Hyphomicrobiales</taxon>
        <taxon>Phyllobacteriaceae</taxon>
        <taxon>Phyllobacterium</taxon>
    </lineage>
</organism>
<dbReference type="SUPFAM" id="SSF64397">
    <property type="entry name" value="Hsp33 domain"/>
    <property type="match status" value="1"/>
</dbReference>
<sequence>MHKKPFWPGAWKEQTRVVEISGSGGDTGKGRLGDFHFAGDNAVVPFQVEALDARGRAVQLGSVLNAILERHDYPEEVARLLAEAIVLTVLLGTSLKFEGKFIFQTQSDGPVDMLVVDFRTPKSVRAYARYDEERLAEAVAAGKDGPEELLGRGTLALTIDQGTYMQRYQGIVALDGSSLEDIARTYFRQSEQIPTDLRLSVAKLVERGADGKPVEQWRAGGLMVQFLPESEMRMRQRDLPGGDAPDNENGEEDEDDDTGYEDDDWLEVKSLVGTIESSELTDPQVGTERLLYRLFHERGVRVFQSVPVIDDCSCSREKIHDVLSGFTAEEIDDSIEDGKIGVTCEFCSTLYVFDPQEFEKK</sequence>
<keyword evidence="3" id="KW-1015">Disulfide bond</keyword>
<dbReference type="Gene3D" id="1.10.287.480">
    <property type="entry name" value="helix hairpin bin"/>
    <property type="match status" value="1"/>
</dbReference>
<dbReference type="OrthoDB" id="9793753at2"/>
<keyword evidence="5" id="KW-0676">Redox-active center</keyword>
<comment type="caution">
    <text evidence="7">The sequence shown here is derived from an EMBL/GenBank/DDBJ whole genome shotgun (WGS) entry which is preliminary data.</text>
</comment>
<dbReference type="InterPro" id="IPR023212">
    <property type="entry name" value="Hsp33_helix_hairpin_bin_dom_sf"/>
</dbReference>
<dbReference type="SUPFAM" id="SSF118352">
    <property type="entry name" value="HSP33 redox switch-like"/>
    <property type="match status" value="1"/>
</dbReference>
<dbReference type="GO" id="GO:0044183">
    <property type="term" value="F:protein folding chaperone"/>
    <property type="evidence" value="ECO:0007669"/>
    <property type="project" value="TreeGrafter"/>
</dbReference>
<dbReference type="CDD" id="cd00498">
    <property type="entry name" value="Hsp33"/>
    <property type="match status" value="1"/>
</dbReference>
<dbReference type="AlphaFoldDB" id="A0A368K882"/>
<dbReference type="GO" id="GO:0005737">
    <property type="term" value="C:cytoplasm"/>
    <property type="evidence" value="ECO:0007669"/>
    <property type="project" value="InterPro"/>
</dbReference>
<evidence type="ECO:0000313" key="7">
    <source>
        <dbReference type="EMBL" id="RCS24683.1"/>
    </source>
</evidence>
<dbReference type="InterPro" id="IPR016154">
    <property type="entry name" value="Heat_shock_Hsp33_C"/>
</dbReference>
<evidence type="ECO:0000256" key="5">
    <source>
        <dbReference type="ARBA" id="ARBA00023284"/>
    </source>
</evidence>
<evidence type="ECO:0000256" key="4">
    <source>
        <dbReference type="ARBA" id="ARBA00023186"/>
    </source>
</evidence>
<dbReference type="PANTHER" id="PTHR30111:SF1">
    <property type="entry name" value="33 KDA CHAPERONIN"/>
    <property type="match status" value="1"/>
</dbReference>
<keyword evidence="4" id="KW-0143">Chaperone</keyword>
<dbReference type="InterPro" id="IPR016153">
    <property type="entry name" value="Heat_shock_Hsp33_N"/>
</dbReference>
<dbReference type="EMBL" id="QOZG01000002">
    <property type="protein sequence ID" value="RCS24683.1"/>
    <property type="molecule type" value="Genomic_DNA"/>
</dbReference>
<evidence type="ECO:0000256" key="6">
    <source>
        <dbReference type="SAM" id="MobiDB-lite"/>
    </source>
</evidence>
<dbReference type="Gene3D" id="3.55.30.10">
    <property type="entry name" value="Hsp33 domain"/>
    <property type="match status" value="1"/>
</dbReference>
<gene>
    <name evidence="7" type="ORF">DUT91_04155</name>
</gene>
<evidence type="ECO:0000256" key="1">
    <source>
        <dbReference type="ARBA" id="ARBA00022490"/>
    </source>
</evidence>
<evidence type="ECO:0000313" key="8">
    <source>
        <dbReference type="Proteomes" id="UP000253420"/>
    </source>
</evidence>
<name>A0A368K882_9HYPH</name>
<dbReference type="NCBIfam" id="NF002386">
    <property type="entry name" value="PRK01402.1"/>
    <property type="match status" value="1"/>
</dbReference>
<dbReference type="Proteomes" id="UP000253420">
    <property type="component" value="Unassembled WGS sequence"/>
</dbReference>
<dbReference type="Gene3D" id="3.90.1280.10">
    <property type="entry name" value="HSP33 redox switch-like"/>
    <property type="match status" value="1"/>
</dbReference>
<protein>
    <submittedName>
        <fullName evidence="7">Hsp33 family molecular chaperone</fullName>
    </submittedName>
</protein>
<keyword evidence="8" id="KW-1185">Reference proteome</keyword>
<evidence type="ECO:0000256" key="3">
    <source>
        <dbReference type="ARBA" id="ARBA00023157"/>
    </source>
</evidence>
<reference evidence="7 8" key="1">
    <citation type="submission" date="2018-07" db="EMBL/GenBank/DDBJ databases">
        <title>The draft genome of Phyllobacterium salinisoli.</title>
        <authorList>
            <person name="Liu L."/>
            <person name="Li L."/>
            <person name="Zhang X."/>
            <person name="Liang L."/>
        </authorList>
    </citation>
    <scope>NUCLEOTIDE SEQUENCE [LARGE SCALE GENOMIC DNA]</scope>
    <source>
        <strain evidence="7 8">LLAN61</strain>
    </source>
</reference>
<accession>A0A368K882</accession>
<dbReference type="GO" id="GO:0051082">
    <property type="term" value="F:unfolded protein binding"/>
    <property type="evidence" value="ECO:0007669"/>
    <property type="project" value="InterPro"/>
</dbReference>
<feature type="compositionally biased region" description="Acidic residues" evidence="6">
    <location>
        <begin position="245"/>
        <end position="262"/>
    </location>
</feature>
<dbReference type="InterPro" id="IPR000397">
    <property type="entry name" value="Heat_shock_Hsp33"/>
</dbReference>
<feature type="region of interest" description="Disordered" evidence="6">
    <location>
        <begin position="236"/>
        <end position="262"/>
    </location>
</feature>
<dbReference type="PANTHER" id="PTHR30111">
    <property type="entry name" value="33 KDA CHAPERONIN"/>
    <property type="match status" value="1"/>
</dbReference>
<dbReference type="Pfam" id="PF01430">
    <property type="entry name" value="HSP33"/>
    <property type="match status" value="1"/>
</dbReference>
<evidence type="ECO:0000256" key="2">
    <source>
        <dbReference type="ARBA" id="ARBA00022833"/>
    </source>
</evidence>
<keyword evidence="1" id="KW-0963">Cytoplasm</keyword>
<dbReference type="GO" id="GO:0042026">
    <property type="term" value="P:protein refolding"/>
    <property type="evidence" value="ECO:0007669"/>
    <property type="project" value="TreeGrafter"/>
</dbReference>
<keyword evidence="2" id="KW-0862">Zinc</keyword>
<proteinExistence type="predicted"/>